<reference evidence="7 8" key="1">
    <citation type="submission" date="2017-05" db="EMBL/GenBank/DDBJ databases">
        <title>Complete and WGS of Bordetella genogroups.</title>
        <authorList>
            <person name="Spilker T."/>
            <person name="LiPuma J."/>
        </authorList>
    </citation>
    <scope>NUCLEOTIDE SEQUENCE [LARGE SCALE GENOMIC DNA]</scope>
    <source>
        <strain evidence="7 8">AU7206</strain>
    </source>
</reference>
<evidence type="ECO:0000256" key="3">
    <source>
        <dbReference type="ARBA" id="ARBA00022723"/>
    </source>
</evidence>
<dbReference type="PANTHER" id="PTHR42978">
    <property type="entry name" value="QUORUM-QUENCHING LACTONASE YTNP-RELATED-RELATED"/>
    <property type="match status" value="1"/>
</dbReference>
<protein>
    <submittedName>
        <fullName evidence="7">MBL fold hydrolase</fullName>
    </submittedName>
</protein>
<evidence type="ECO:0000256" key="4">
    <source>
        <dbReference type="ARBA" id="ARBA00022801"/>
    </source>
</evidence>
<evidence type="ECO:0000256" key="2">
    <source>
        <dbReference type="ARBA" id="ARBA00007749"/>
    </source>
</evidence>
<evidence type="ECO:0000256" key="5">
    <source>
        <dbReference type="ARBA" id="ARBA00022833"/>
    </source>
</evidence>
<dbReference type="AlphaFoldDB" id="A0A1W6ZCY3"/>
<sequence>MAVSNLPSHNGPVPFEVFAVRYANHSGRHAADNYIGKVDFHDAESDLDYYVWVLRRGDEVYVVDTGFGAEAARQRGRTLLMRPAEGLKLLDIDAAEVKHVILTHLHYDHAGTLDDFPAATLHIQDAEPAYATGRCMCHGPLRFPYDVEDIVTFVRRVYGGRVRFHEGTQTLTPGLSVHLVGGHTAGLQVVRVWTRRGWVVLASDATHLYGNIGNDAPFPAVHNVGAMLEGYRIVRELADSEAHIVPGHDPKVMARYPAYSPATEGKVVRLDVEPAIATLLETSR</sequence>
<comment type="similarity">
    <text evidence="2">Belongs to the metallo-beta-lactamase superfamily.</text>
</comment>
<dbReference type="InterPro" id="IPR036866">
    <property type="entry name" value="RibonucZ/Hydroxyglut_hydro"/>
</dbReference>
<accession>A0A1W6ZCY3</accession>
<keyword evidence="5" id="KW-0862">Zinc</keyword>
<dbReference type="SMART" id="SM00849">
    <property type="entry name" value="Lactamase_B"/>
    <property type="match status" value="1"/>
</dbReference>
<dbReference type="GO" id="GO:0046872">
    <property type="term" value="F:metal ion binding"/>
    <property type="evidence" value="ECO:0007669"/>
    <property type="project" value="UniProtKB-KW"/>
</dbReference>
<gene>
    <name evidence="7" type="ORF">CAL15_12675</name>
</gene>
<dbReference type="GO" id="GO:0016787">
    <property type="term" value="F:hydrolase activity"/>
    <property type="evidence" value="ECO:0007669"/>
    <property type="project" value="UniProtKB-KW"/>
</dbReference>
<evidence type="ECO:0000259" key="6">
    <source>
        <dbReference type="SMART" id="SM00849"/>
    </source>
</evidence>
<organism evidence="7 8">
    <name type="scientific">Bordetella genomosp. 13</name>
    <dbReference type="NCBI Taxonomy" id="463040"/>
    <lineage>
        <taxon>Bacteria</taxon>
        <taxon>Pseudomonadati</taxon>
        <taxon>Pseudomonadota</taxon>
        <taxon>Betaproteobacteria</taxon>
        <taxon>Burkholderiales</taxon>
        <taxon>Alcaligenaceae</taxon>
        <taxon>Bordetella</taxon>
    </lineage>
</organism>
<dbReference type="KEGG" id="bgm:CAL15_12675"/>
<dbReference type="InterPro" id="IPR001279">
    <property type="entry name" value="Metallo-B-lactamas"/>
</dbReference>
<evidence type="ECO:0000256" key="1">
    <source>
        <dbReference type="ARBA" id="ARBA00001947"/>
    </source>
</evidence>
<dbReference type="OrthoDB" id="5443440at2"/>
<evidence type="ECO:0000313" key="8">
    <source>
        <dbReference type="Proteomes" id="UP000194161"/>
    </source>
</evidence>
<comment type="cofactor">
    <cofactor evidence="1">
        <name>Zn(2+)</name>
        <dbReference type="ChEBI" id="CHEBI:29105"/>
    </cofactor>
</comment>
<keyword evidence="4 7" id="KW-0378">Hydrolase</keyword>
<proteinExistence type="inferred from homology"/>
<dbReference type="CDD" id="cd07729">
    <property type="entry name" value="AHL_lactonase_MBL-fold"/>
    <property type="match status" value="1"/>
</dbReference>
<dbReference type="InterPro" id="IPR051013">
    <property type="entry name" value="MBL_superfamily_lactonases"/>
</dbReference>
<dbReference type="Proteomes" id="UP000194161">
    <property type="component" value="Chromosome"/>
</dbReference>
<evidence type="ECO:0000313" key="7">
    <source>
        <dbReference type="EMBL" id="ARP95157.1"/>
    </source>
</evidence>
<dbReference type="EMBL" id="CP021111">
    <property type="protein sequence ID" value="ARP95157.1"/>
    <property type="molecule type" value="Genomic_DNA"/>
</dbReference>
<feature type="domain" description="Metallo-beta-lactamase" evidence="6">
    <location>
        <begin position="48"/>
        <end position="248"/>
    </location>
</feature>
<dbReference type="SUPFAM" id="SSF56281">
    <property type="entry name" value="Metallo-hydrolase/oxidoreductase"/>
    <property type="match status" value="1"/>
</dbReference>
<keyword evidence="8" id="KW-1185">Reference proteome</keyword>
<dbReference type="Pfam" id="PF00753">
    <property type="entry name" value="Lactamase_B"/>
    <property type="match status" value="1"/>
</dbReference>
<dbReference type="STRING" id="463040.CAL15_12675"/>
<dbReference type="Gene3D" id="3.60.15.10">
    <property type="entry name" value="Ribonuclease Z/Hydroxyacylglutathione hydrolase-like"/>
    <property type="match status" value="1"/>
</dbReference>
<keyword evidence="3" id="KW-0479">Metal-binding</keyword>
<name>A0A1W6ZCY3_9BORD</name>
<dbReference type="PANTHER" id="PTHR42978:SF7">
    <property type="entry name" value="METALLO-HYDROLASE RV2300C-RELATED"/>
    <property type="match status" value="1"/>
</dbReference>